<name>A0AAW1KKV2_POPJA</name>
<feature type="compositionally biased region" description="Basic and acidic residues" evidence="13">
    <location>
        <begin position="12"/>
        <end position="26"/>
    </location>
</feature>
<evidence type="ECO:0000313" key="15">
    <source>
        <dbReference type="EMBL" id="KAK9719686.1"/>
    </source>
</evidence>
<evidence type="ECO:0000256" key="10">
    <source>
        <dbReference type="ARBA" id="ARBA00029886"/>
    </source>
</evidence>
<dbReference type="InterPro" id="IPR004364">
    <property type="entry name" value="Aa-tRNA-synt_II"/>
</dbReference>
<dbReference type="AlphaFoldDB" id="A0AAW1KKV2"/>
<evidence type="ECO:0000256" key="7">
    <source>
        <dbReference type="ARBA" id="ARBA00022840"/>
    </source>
</evidence>
<keyword evidence="5" id="KW-0436">Ligase</keyword>
<feature type="domain" description="Aminoacyl-transfer RNA synthetases class-II family profile" evidence="14">
    <location>
        <begin position="248"/>
        <end position="542"/>
    </location>
</feature>
<keyword evidence="8" id="KW-0648">Protein biosynthesis</keyword>
<comment type="caution">
    <text evidence="15">The sequence shown here is derived from an EMBL/GenBank/DDBJ whole genome shotgun (WGS) entry which is preliminary data.</text>
</comment>
<proteinExistence type="inferred from homology"/>
<dbReference type="InterPro" id="IPR048952">
    <property type="entry name" value="AsnRS_N"/>
</dbReference>
<gene>
    <name evidence="15" type="ORF">QE152_g22549</name>
</gene>
<evidence type="ECO:0000256" key="5">
    <source>
        <dbReference type="ARBA" id="ARBA00022598"/>
    </source>
</evidence>
<dbReference type="Proteomes" id="UP001458880">
    <property type="component" value="Unassembled WGS sequence"/>
</dbReference>
<evidence type="ECO:0000256" key="13">
    <source>
        <dbReference type="SAM" id="MobiDB-lite"/>
    </source>
</evidence>
<feature type="region of interest" description="Disordered" evidence="13">
    <location>
        <begin position="1"/>
        <end position="26"/>
    </location>
</feature>
<keyword evidence="7" id="KW-0067">ATP-binding</keyword>
<dbReference type="InterPro" id="IPR012340">
    <property type="entry name" value="NA-bd_OB-fold"/>
</dbReference>
<evidence type="ECO:0000259" key="14">
    <source>
        <dbReference type="PROSITE" id="PS50862"/>
    </source>
</evidence>
<dbReference type="SUPFAM" id="SSF55681">
    <property type="entry name" value="Class II aaRS and biotin synthetases"/>
    <property type="match status" value="1"/>
</dbReference>
<evidence type="ECO:0000256" key="11">
    <source>
        <dbReference type="ARBA" id="ARBA00039867"/>
    </source>
</evidence>
<dbReference type="Gene3D" id="3.30.1910.20">
    <property type="entry name" value="asparaginyl-tRNA synthetase, N-terminal domain"/>
    <property type="match status" value="1"/>
</dbReference>
<dbReference type="GO" id="GO:0005737">
    <property type="term" value="C:cytoplasm"/>
    <property type="evidence" value="ECO:0007669"/>
    <property type="project" value="UniProtKB-SubCell"/>
</dbReference>
<organism evidence="15 16">
    <name type="scientific">Popillia japonica</name>
    <name type="common">Japanese beetle</name>
    <dbReference type="NCBI Taxonomy" id="7064"/>
    <lineage>
        <taxon>Eukaryota</taxon>
        <taxon>Metazoa</taxon>
        <taxon>Ecdysozoa</taxon>
        <taxon>Arthropoda</taxon>
        <taxon>Hexapoda</taxon>
        <taxon>Insecta</taxon>
        <taxon>Pterygota</taxon>
        <taxon>Neoptera</taxon>
        <taxon>Endopterygota</taxon>
        <taxon>Coleoptera</taxon>
        <taxon>Polyphaga</taxon>
        <taxon>Scarabaeiformia</taxon>
        <taxon>Scarabaeidae</taxon>
        <taxon>Rutelinae</taxon>
        <taxon>Popillia</taxon>
    </lineage>
</organism>
<evidence type="ECO:0000256" key="8">
    <source>
        <dbReference type="ARBA" id="ARBA00022917"/>
    </source>
</evidence>
<dbReference type="Gene3D" id="3.30.930.10">
    <property type="entry name" value="Bira Bifunctional Protein, Domain 2"/>
    <property type="match status" value="1"/>
</dbReference>
<evidence type="ECO:0000256" key="1">
    <source>
        <dbReference type="ARBA" id="ARBA00004496"/>
    </source>
</evidence>
<dbReference type="InterPro" id="IPR045864">
    <property type="entry name" value="aa-tRNA-synth_II/BPL/LPL"/>
</dbReference>
<reference evidence="15 16" key="1">
    <citation type="journal article" date="2024" name="BMC Genomics">
        <title>De novo assembly and annotation of Popillia japonica's genome with initial clues to its potential as an invasive pest.</title>
        <authorList>
            <person name="Cucini C."/>
            <person name="Boschi S."/>
            <person name="Funari R."/>
            <person name="Cardaioli E."/>
            <person name="Iannotti N."/>
            <person name="Marturano G."/>
            <person name="Paoli F."/>
            <person name="Bruttini M."/>
            <person name="Carapelli A."/>
            <person name="Frati F."/>
            <person name="Nardi F."/>
        </authorList>
    </citation>
    <scope>NUCLEOTIDE SEQUENCE [LARGE SCALE GENOMIC DNA]</scope>
    <source>
        <strain evidence="15">DMR45628</strain>
    </source>
</reference>
<dbReference type="EC" id="6.1.1.22" evidence="3"/>
<dbReference type="Pfam" id="PF01336">
    <property type="entry name" value="tRNA_anti-codon"/>
    <property type="match status" value="1"/>
</dbReference>
<keyword evidence="9" id="KW-0030">Aminoacyl-tRNA synthetase</keyword>
<dbReference type="CDD" id="cd00776">
    <property type="entry name" value="AsxRS_core"/>
    <property type="match status" value="1"/>
</dbReference>
<dbReference type="InterPro" id="IPR006195">
    <property type="entry name" value="aa-tRNA-synth_II"/>
</dbReference>
<dbReference type="Pfam" id="PF00152">
    <property type="entry name" value="tRNA-synt_2"/>
    <property type="match status" value="1"/>
</dbReference>
<sequence length="550" mass="62755">MPGDNMKGLYTSEKKGSDEAGDGTEAKPFKTILQAMRAAGVEPFPVIYVDGTETDAFEPASKSQLKKIQKIWTRENYKQAEKNTRDAGDAEKRQKNLEDAKKIVISEDKSLPEAKKIKIFDCQEYRDKRVVIYGWAHRIRRQGKALMFITLRDGTGFLQCVLADKLCQTYNAILLSTESTIKVTGTLTKVPEGKTAPGGHELNVDYWELIGLAPPGGADSLLNEEALPDVQAEYRHIMIRGENTSKVLRIRSVLLEAFRAHYKSRGYCEVTPPHIVQTQVEGGATLFKLDYFGEEAYLTQSSQLYLETCMPSMGDVFCIAESFRAEQSRTRRHLAEYTHIEAECPFITFNDLLDRLEDLICDVVDRVLKSPYGDIVYELNPDFKVPTRPFLRMDYADAIKYLKKHNITKEDGTFYEFGEDIPEMPERKMTDQINRPIMLCRFPAPIKSFYMSKCPEDKGLTESVDVLLPNVGEIVGGSMRISDLEELLEAYKSAAIDPAPYFWYTDQRKYGTCEHGGYGLGLERFVCWLLNRYHIREVCLYPRYLNHCKP</sequence>
<dbReference type="PROSITE" id="PS50862">
    <property type="entry name" value="AA_TRNA_LIGASE_II"/>
    <property type="match status" value="1"/>
</dbReference>
<comment type="subcellular location">
    <subcellularLocation>
        <location evidence="1">Cytoplasm</location>
    </subcellularLocation>
</comment>
<keyword evidence="16" id="KW-1185">Reference proteome</keyword>
<accession>A0AAW1KKV2</accession>
<dbReference type="GO" id="GO:0005524">
    <property type="term" value="F:ATP binding"/>
    <property type="evidence" value="ECO:0007669"/>
    <property type="project" value="UniProtKB-KW"/>
</dbReference>
<dbReference type="PANTHER" id="PTHR22594:SF16">
    <property type="entry name" value="ASPARAGINE--TRNA LIGASE, CYTOPLASMIC"/>
    <property type="match status" value="1"/>
</dbReference>
<evidence type="ECO:0000256" key="6">
    <source>
        <dbReference type="ARBA" id="ARBA00022741"/>
    </source>
</evidence>
<evidence type="ECO:0000256" key="2">
    <source>
        <dbReference type="ARBA" id="ARBA00008226"/>
    </source>
</evidence>
<dbReference type="InterPro" id="IPR004365">
    <property type="entry name" value="NA-bd_OB_tRNA"/>
</dbReference>
<evidence type="ECO:0000313" key="16">
    <source>
        <dbReference type="Proteomes" id="UP001458880"/>
    </source>
</evidence>
<evidence type="ECO:0000256" key="9">
    <source>
        <dbReference type="ARBA" id="ARBA00023146"/>
    </source>
</evidence>
<keyword evidence="6" id="KW-0547">Nucleotide-binding</keyword>
<comment type="catalytic activity">
    <reaction evidence="12">
        <text>tRNA(Asn) + L-asparagine + ATP = L-asparaginyl-tRNA(Asn) + AMP + diphosphate + H(+)</text>
        <dbReference type="Rhea" id="RHEA:11180"/>
        <dbReference type="Rhea" id="RHEA-COMP:9659"/>
        <dbReference type="Rhea" id="RHEA-COMP:9674"/>
        <dbReference type="ChEBI" id="CHEBI:15378"/>
        <dbReference type="ChEBI" id="CHEBI:30616"/>
        <dbReference type="ChEBI" id="CHEBI:33019"/>
        <dbReference type="ChEBI" id="CHEBI:58048"/>
        <dbReference type="ChEBI" id="CHEBI:78442"/>
        <dbReference type="ChEBI" id="CHEBI:78515"/>
        <dbReference type="ChEBI" id="CHEBI:456215"/>
        <dbReference type="EC" id="6.1.1.22"/>
    </reaction>
</comment>
<dbReference type="SUPFAM" id="SSF50249">
    <property type="entry name" value="Nucleic acid-binding proteins"/>
    <property type="match status" value="1"/>
</dbReference>
<protein>
    <recommendedName>
        <fullName evidence="11">Asparagine--tRNA ligase, cytoplasmic</fullName>
        <ecNumber evidence="3">6.1.1.22</ecNumber>
    </recommendedName>
    <alternativeName>
        <fullName evidence="10">Asparaginyl-tRNA synthetase</fullName>
    </alternativeName>
</protein>
<dbReference type="GO" id="GO:0003676">
    <property type="term" value="F:nucleic acid binding"/>
    <property type="evidence" value="ECO:0007669"/>
    <property type="project" value="InterPro"/>
</dbReference>
<dbReference type="FunFam" id="3.30.930.10:FF:000040">
    <property type="entry name" value="Asparagine--tRNA ligase, cytoplasmic"/>
    <property type="match status" value="1"/>
</dbReference>
<evidence type="ECO:0000256" key="3">
    <source>
        <dbReference type="ARBA" id="ARBA00012816"/>
    </source>
</evidence>
<dbReference type="Gene3D" id="2.40.50.140">
    <property type="entry name" value="Nucleic acid-binding proteins"/>
    <property type="match status" value="1"/>
</dbReference>
<dbReference type="GO" id="GO:0006421">
    <property type="term" value="P:asparaginyl-tRNA aminoacylation"/>
    <property type="evidence" value="ECO:0007669"/>
    <property type="project" value="InterPro"/>
</dbReference>
<evidence type="ECO:0000256" key="12">
    <source>
        <dbReference type="ARBA" id="ARBA00047844"/>
    </source>
</evidence>
<dbReference type="PRINTS" id="PR01042">
    <property type="entry name" value="TRNASYNTHASP"/>
</dbReference>
<dbReference type="NCBIfam" id="TIGR00457">
    <property type="entry name" value="asnS"/>
    <property type="match status" value="1"/>
</dbReference>
<dbReference type="PANTHER" id="PTHR22594">
    <property type="entry name" value="ASPARTYL/LYSYL-TRNA SYNTHETASE"/>
    <property type="match status" value="1"/>
</dbReference>
<dbReference type="Pfam" id="PF20917">
    <property type="entry name" value="AsnRS_N"/>
    <property type="match status" value="1"/>
</dbReference>
<dbReference type="EMBL" id="JASPKY010000217">
    <property type="protein sequence ID" value="KAK9719686.1"/>
    <property type="molecule type" value="Genomic_DNA"/>
</dbReference>
<evidence type="ECO:0000256" key="4">
    <source>
        <dbReference type="ARBA" id="ARBA00022490"/>
    </source>
</evidence>
<dbReference type="FunFam" id="2.40.50.140:FF:000151">
    <property type="entry name" value="Asparagine--tRNA ligase, cytoplasmic"/>
    <property type="match status" value="1"/>
</dbReference>
<comment type="similarity">
    <text evidence="2">Belongs to the class-II aminoacyl-tRNA synthetase family.</text>
</comment>
<dbReference type="CDD" id="cd04323">
    <property type="entry name" value="AsnRS_cyto_like_N"/>
    <property type="match status" value="1"/>
</dbReference>
<keyword evidence="4" id="KW-0963">Cytoplasm</keyword>
<dbReference type="InterPro" id="IPR002312">
    <property type="entry name" value="Asp/Asn-tRNA-synth_IIb"/>
</dbReference>
<dbReference type="GO" id="GO:0004816">
    <property type="term" value="F:asparagine-tRNA ligase activity"/>
    <property type="evidence" value="ECO:0007669"/>
    <property type="project" value="UniProtKB-EC"/>
</dbReference>
<dbReference type="InterPro" id="IPR004522">
    <property type="entry name" value="Asn-tRNA-ligase"/>
</dbReference>